<sequence length="95" mass="10783">MMDFFVSIFAELFVQGCEEGSKNAKLPRTIRIILAVVSSLIYLALVGFCVYGTIRLYKQDKFIVMVLVLCVLAILVFVAISYVREIIRLNKKGME</sequence>
<keyword evidence="1" id="KW-0812">Transmembrane</keyword>
<dbReference type="EMBL" id="LNAM01000142">
    <property type="protein sequence ID" value="KSV59413.1"/>
    <property type="molecule type" value="Genomic_DNA"/>
</dbReference>
<comment type="caution">
    <text evidence="2">The sequence shown here is derived from an EMBL/GenBank/DDBJ whole genome shotgun (WGS) entry which is preliminary data.</text>
</comment>
<evidence type="ECO:0000256" key="1">
    <source>
        <dbReference type="SAM" id="Phobius"/>
    </source>
</evidence>
<name>A0A0V8QFN6_9FIRM</name>
<evidence type="ECO:0000313" key="3">
    <source>
        <dbReference type="Proteomes" id="UP000054874"/>
    </source>
</evidence>
<feature type="transmembrane region" description="Helical" evidence="1">
    <location>
        <begin position="32"/>
        <end position="56"/>
    </location>
</feature>
<feature type="transmembrane region" description="Helical" evidence="1">
    <location>
        <begin position="62"/>
        <end position="83"/>
    </location>
</feature>
<reference evidence="2 3" key="1">
    <citation type="submission" date="2015-11" db="EMBL/GenBank/DDBJ databases">
        <title>Butyribacter intestini gen. nov., sp. nov., a butyric acid-producing bacterium of the family Lachnospiraceae isolated from the human faeces.</title>
        <authorList>
            <person name="Zou Y."/>
            <person name="Xue W."/>
            <person name="Luo G."/>
            <person name="Lv M."/>
        </authorList>
    </citation>
    <scope>NUCLEOTIDE SEQUENCE [LARGE SCALE GENOMIC DNA]</scope>
    <source>
        <strain evidence="2 3">ACET-33324</strain>
    </source>
</reference>
<keyword evidence="1" id="KW-0472">Membrane</keyword>
<keyword evidence="3" id="KW-1185">Reference proteome</keyword>
<dbReference type="Proteomes" id="UP000054874">
    <property type="component" value="Unassembled WGS sequence"/>
</dbReference>
<gene>
    <name evidence="2" type="ORF">ASU35_18235</name>
</gene>
<dbReference type="RefSeq" id="WP_058352358.1">
    <property type="nucleotide sequence ID" value="NZ_CABMMD010000142.1"/>
</dbReference>
<protein>
    <submittedName>
        <fullName evidence="2">Uncharacterized protein</fullName>
    </submittedName>
</protein>
<proteinExistence type="predicted"/>
<keyword evidence="1" id="KW-1133">Transmembrane helix</keyword>
<organism evidence="2 3">
    <name type="scientific">Acetivibrio ethanolgignens</name>
    <dbReference type="NCBI Taxonomy" id="290052"/>
    <lineage>
        <taxon>Bacteria</taxon>
        <taxon>Bacillati</taxon>
        <taxon>Bacillota</taxon>
        <taxon>Clostridia</taxon>
        <taxon>Eubacteriales</taxon>
        <taxon>Oscillospiraceae</taxon>
        <taxon>Acetivibrio</taxon>
    </lineage>
</organism>
<evidence type="ECO:0000313" key="2">
    <source>
        <dbReference type="EMBL" id="KSV59413.1"/>
    </source>
</evidence>
<accession>A0A0V8QFN6</accession>
<dbReference type="AlphaFoldDB" id="A0A0V8QFN6"/>